<evidence type="ECO:0000256" key="1">
    <source>
        <dbReference type="ARBA" id="ARBA00004141"/>
    </source>
</evidence>
<evidence type="ECO:0000256" key="5">
    <source>
        <dbReference type="SAM" id="MobiDB-lite"/>
    </source>
</evidence>
<feature type="transmembrane region" description="Helical" evidence="6">
    <location>
        <begin position="115"/>
        <end position="136"/>
    </location>
</feature>
<feature type="transmembrane region" description="Helical" evidence="6">
    <location>
        <begin position="410"/>
        <end position="431"/>
    </location>
</feature>
<feature type="compositionally biased region" description="Polar residues" evidence="5">
    <location>
        <begin position="269"/>
        <end position="280"/>
    </location>
</feature>
<dbReference type="Pfam" id="PF06813">
    <property type="entry name" value="Nodulin-like"/>
    <property type="match status" value="1"/>
</dbReference>
<organism evidence="8 9">
    <name type="scientific">Ogataea polymorpha</name>
    <dbReference type="NCBI Taxonomy" id="460523"/>
    <lineage>
        <taxon>Eukaryota</taxon>
        <taxon>Fungi</taxon>
        <taxon>Dikarya</taxon>
        <taxon>Ascomycota</taxon>
        <taxon>Saccharomycotina</taxon>
        <taxon>Pichiomycetes</taxon>
        <taxon>Pichiales</taxon>
        <taxon>Pichiaceae</taxon>
        <taxon>Ogataea</taxon>
    </lineage>
</organism>
<proteinExistence type="predicted"/>
<feature type="transmembrane region" description="Helical" evidence="6">
    <location>
        <begin position="23"/>
        <end position="42"/>
    </location>
</feature>
<feature type="transmembrane region" description="Helical" evidence="6">
    <location>
        <begin position="510"/>
        <end position="533"/>
    </location>
</feature>
<reference evidence="8" key="1">
    <citation type="journal article" date="2021" name="Open Biol.">
        <title>Shared evolutionary footprints suggest mitochondrial oxidative damage underlies multiple complex I losses in fungi.</title>
        <authorList>
            <person name="Schikora-Tamarit M.A."/>
            <person name="Marcet-Houben M."/>
            <person name="Nosek J."/>
            <person name="Gabaldon T."/>
        </authorList>
    </citation>
    <scope>NUCLEOTIDE SEQUENCE</scope>
    <source>
        <strain evidence="8">NCAIM Y.01608</strain>
    </source>
</reference>
<feature type="compositionally biased region" description="Low complexity" evidence="5">
    <location>
        <begin position="256"/>
        <end position="268"/>
    </location>
</feature>
<evidence type="ECO:0000256" key="3">
    <source>
        <dbReference type="ARBA" id="ARBA00022989"/>
    </source>
</evidence>
<feature type="transmembrane region" description="Helical" evidence="6">
    <location>
        <begin position="182"/>
        <end position="201"/>
    </location>
</feature>
<dbReference type="Gene3D" id="1.20.1250.20">
    <property type="entry name" value="MFS general substrate transporter like domains"/>
    <property type="match status" value="2"/>
</dbReference>
<feature type="transmembrane region" description="Helical" evidence="6">
    <location>
        <begin position="596"/>
        <end position="617"/>
    </location>
</feature>
<name>A0A9P8TH47_9ASCO</name>
<dbReference type="InterPro" id="IPR010658">
    <property type="entry name" value="Nodulin-like"/>
</dbReference>
<dbReference type="AlphaFoldDB" id="A0A9P8TH47"/>
<dbReference type="PANTHER" id="PTHR21576">
    <property type="entry name" value="UNCHARACTERIZED NODULIN-LIKE PROTEIN"/>
    <property type="match status" value="1"/>
</dbReference>
<dbReference type="InterPro" id="IPR011701">
    <property type="entry name" value="MFS"/>
</dbReference>
<keyword evidence="9" id="KW-1185">Reference proteome</keyword>
<sequence length="620" mass="67342">MSSITDPYGGPSEHNQSGKTRRIVSLVFSCLVAMASGTPYLFGIYSPQVMSRCHFTAEDASLLTFGSTLGSSIGGLAAGLLIDRFGPKFAIFLGAILESGAFVILYLTYRFQLHHLWLLEIAMANVGFGSVLPYFATLKVATINFPKHKGMANACPVSAYGLAALMYASISTVFYAGDTQGLLKFIAIFSGVVIGLGCFFIDIHEPDEIGRPAQDEPSGIKYLLKGHRGSFAQLNLVRRSSNSSLFSSTSEISSLSVSTTSSGTSTITNKPISITSAQNKSPYSSRPSSYSPISSSPVDVKTKQSLARANSYRLGSSLSNSPRNPGRLGNAIKKNIKEEAVVDEDSPLNPGSDSYSASILSLPQSQHSEVLETTPADELIDATKRKKNSHRTSKEHIQWLFNNRTFLCHYVLNALFCGSGQVYIYGVGYIVKAQMNKNPNFTSDQISSYQALQVSLISLCNFLGRILGGIFSDYLHKSMNSQRLWVIVVSVVCGMLGNITLLLFDNARFLSLTSTCFGLSYGAIYGAMPAIVADNFGAKHFATSWSVIGTGSVVAFLMLSDFFGKDYDKHSQYLEDGDGKLVRMCLKGNRCYENVFGINLFIGCILLVSYCAMIYCARKK</sequence>
<dbReference type="InterPro" id="IPR036259">
    <property type="entry name" value="MFS_trans_sf"/>
</dbReference>
<dbReference type="Pfam" id="PF07690">
    <property type="entry name" value="MFS_1"/>
    <property type="match status" value="1"/>
</dbReference>
<dbReference type="GO" id="GO:0022857">
    <property type="term" value="F:transmembrane transporter activity"/>
    <property type="evidence" value="ECO:0007669"/>
    <property type="project" value="InterPro"/>
</dbReference>
<keyword evidence="3 6" id="KW-1133">Transmembrane helix</keyword>
<evidence type="ECO:0000313" key="9">
    <source>
        <dbReference type="Proteomes" id="UP000788993"/>
    </source>
</evidence>
<reference evidence="8" key="2">
    <citation type="submission" date="2021-01" db="EMBL/GenBank/DDBJ databases">
        <authorList>
            <person name="Schikora-Tamarit M.A."/>
        </authorList>
    </citation>
    <scope>NUCLEOTIDE SEQUENCE</scope>
    <source>
        <strain evidence="8">NCAIM Y.01608</strain>
    </source>
</reference>
<evidence type="ECO:0000259" key="7">
    <source>
        <dbReference type="Pfam" id="PF06813"/>
    </source>
</evidence>
<keyword evidence="2 6" id="KW-0812">Transmembrane</keyword>
<feature type="transmembrane region" description="Helical" evidence="6">
    <location>
        <begin position="157"/>
        <end position="176"/>
    </location>
</feature>
<feature type="domain" description="Nodulin-like" evidence="7">
    <location>
        <begin position="24"/>
        <end position="204"/>
    </location>
</feature>
<dbReference type="PANTHER" id="PTHR21576:SF166">
    <property type="entry name" value="ADR278WP"/>
    <property type="match status" value="1"/>
</dbReference>
<feature type="transmembrane region" description="Helical" evidence="6">
    <location>
        <begin position="484"/>
        <end position="504"/>
    </location>
</feature>
<accession>A0A9P8TH47</accession>
<feature type="transmembrane region" description="Helical" evidence="6">
    <location>
        <begin position="89"/>
        <end position="109"/>
    </location>
</feature>
<dbReference type="EMBL" id="JAEUBD010000014">
    <property type="protein sequence ID" value="KAH3678589.1"/>
    <property type="molecule type" value="Genomic_DNA"/>
</dbReference>
<gene>
    <name evidence="8" type="ORF">OGATHE_000139</name>
</gene>
<evidence type="ECO:0000313" key="8">
    <source>
        <dbReference type="EMBL" id="KAH3678589.1"/>
    </source>
</evidence>
<keyword evidence="4 6" id="KW-0472">Membrane</keyword>
<evidence type="ECO:0000256" key="4">
    <source>
        <dbReference type="ARBA" id="ARBA00023136"/>
    </source>
</evidence>
<comment type="subcellular location">
    <subcellularLocation>
        <location evidence="1">Membrane</location>
        <topology evidence="1">Multi-pass membrane protein</topology>
    </subcellularLocation>
</comment>
<evidence type="ECO:0000256" key="6">
    <source>
        <dbReference type="SAM" id="Phobius"/>
    </source>
</evidence>
<feature type="compositionally biased region" description="Low complexity" evidence="5">
    <location>
        <begin position="281"/>
        <end position="297"/>
    </location>
</feature>
<evidence type="ECO:0000256" key="2">
    <source>
        <dbReference type="ARBA" id="ARBA00022692"/>
    </source>
</evidence>
<dbReference type="Proteomes" id="UP000788993">
    <property type="component" value="Unassembled WGS sequence"/>
</dbReference>
<feature type="transmembrane region" description="Helical" evidence="6">
    <location>
        <begin position="62"/>
        <end position="82"/>
    </location>
</feature>
<dbReference type="SUPFAM" id="SSF103473">
    <property type="entry name" value="MFS general substrate transporter"/>
    <property type="match status" value="1"/>
</dbReference>
<dbReference type="GO" id="GO:0000329">
    <property type="term" value="C:fungal-type vacuole membrane"/>
    <property type="evidence" value="ECO:0007669"/>
    <property type="project" value="TreeGrafter"/>
</dbReference>
<feature type="region of interest" description="Disordered" evidence="5">
    <location>
        <begin position="256"/>
        <end position="304"/>
    </location>
</feature>
<protein>
    <recommendedName>
        <fullName evidence="7">Nodulin-like domain-containing protein</fullName>
    </recommendedName>
</protein>
<comment type="caution">
    <text evidence="8">The sequence shown here is derived from an EMBL/GenBank/DDBJ whole genome shotgun (WGS) entry which is preliminary data.</text>
</comment>
<feature type="transmembrane region" description="Helical" evidence="6">
    <location>
        <begin position="545"/>
        <end position="564"/>
    </location>
</feature>